<dbReference type="EMBL" id="QGTQ01000010">
    <property type="protein sequence ID" value="PWW01250.1"/>
    <property type="molecule type" value="Genomic_DNA"/>
</dbReference>
<keyword evidence="4 7" id="KW-0238">DNA-binding</keyword>
<dbReference type="PANTHER" id="PTHR48111">
    <property type="entry name" value="REGULATOR OF RPOS"/>
    <property type="match status" value="1"/>
</dbReference>
<dbReference type="SUPFAM" id="SSF46894">
    <property type="entry name" value="C-terminal effector domain of the bipartite response regulators"/>
    <property type="match status" value="1"/>
</dbReference>
<organism evidence="10 11">
    <name type="scientific">Paenibacillus cellulosilyticus</name>
    <dbReference type="NCBI Taxonomy" id="375489"/>
    <lineage>
        <taxon>Bacteria</taxon>
        <taxon>Bacillati</taxon>
        <taxon>Bacillota</taxon>
        <taxon>Bacilli</taxon>
        <taxon>Bacillales</taxon>
        <taxon>Paenibacillaceae</taxon>
        <taxon>Paenibacillus</taxon>
    </lineage>
</organism>
<evidence type="ECO:0000256" key="4">
    <source>
        <dbReference type="ARBA" id="ARBA00023125"/>
    </source>
</evidence>
<accession>A0A2V2YV63</accession>
<dbReference type="GO" id="GO:0006355">
    <property type="term" value="P:regulation of DNA-templated transcription"/>
    <property type="evidence" value="ECO:0007669"/>
    <property type="project" value="InterPro"/>
</dbReference>
<evidence type="ECO:0000256" key="6">
    <source>
        <dbReference type="PROSITE-ProRule" id="PRU00169"/>
    </source>
</evidence>
<feature type="domain" description="OmpR/PhoB-type" evidence="9">
    <location>
        <begin position="128"/>
        <end position="225"/>
    </location>
</feature>
<dbReference type="SUPFAM" id="SSF52172">
    <property type="entry name" value="CheY-like"/>
    <property type="match status" value="1"/>
</dbReference>
<gene>
    <name evidence="10" type="ORF">DFQ01_110140</name>
</gene>
<keyword evidence="11" id="KW-1185">Reference proteome</keyword>
<dbReference type="PROSITE" id="PS50110">
    <property type="entry name" value="RESPONSE_REGULATORY"/>
    <property type="match status" value="1"/>
</dbReference>
<dbReference type="Gene3D" id="6.10.250.690">
    <property type="match status" value="1"/>
</dbReference>
<dbReference type="InterPro" id="IPR011006">
    <property type="entry name" value="CheY-like_superfamily"/>
</dbReference>
<dbReference type="PANTHER" id="PTHR48111:SF40">
    <property type="entry name" value="PHOSPHATE REGULON TRANSCRIPTIONAL REGULATORY PROTEIN PHOB"/>
    <property type="match status" value="1"/>
</dbReference>
<reference evidence="10 11" key="1">
    <citation type="submission" date="2018-05" db="EMBL/GenBank/DDBJ databases">
        <title>Genomic Encyclopedia of Type Strains, Phase III (KMG-III): the genomes of soil and plant-associated and newly described type strains.</title>
        <authorList>
            <person name="Whitman W."/>
        </authorList>
    </citation>
    <scope>NUCLEOTIDE SEQUENCE [LARGE SCALE GENOMIC DNA]</scope>
    <source>
        <strain evidence="10 11">CECT 5696</strain>
    </source>
</reference>
<dbReference type="InterPro" id="IPR016032">
    <property type="entry name" value="Sig_transdc_resp-reg_C-effctor"/>
</dbReference>
<dbReference type="InterPro" id="IPR039420">
    <property type="entry name" value="WalR-like"/>
</dbReference>
<evidence type="ECO:0000313" key="11">
    <source>
        <dbReference type="Proteomes" id="UP000246635"/>
    </source>
</evidence>
<feature type="domain" description="Response regulatory" evidence="8">
    <location>
        <begin position="3"/>
        <end position="117"/>
    </location>
</feature>
<dbReference type="Gene3D" id="3.40.50.2300">
    <property type="match status" value="1"/>
</dbReference>
<feature type="DNA-binding region" description="OmpR/PhoB-type" evidence="7">
    <location>
        <begin position="128"/>
        <end position="225"/>
    </location>
</feature>
<dbReference type="GO" id="GO:0005829">
    <property type="term" value="C:cytosol"/>
    <property type="evidence" value="ECO:0007669"/>
    <property type="project" value="TreeGrafter"/>
</dbReference>
<dbReference type="SMART" id="SM00448">
    <property type="entry name" value="REC"/>
    <property type="match status" value="1"/>
</dbReference>
<evidence type="ECO:0000259" key="9">
    <source>
        <dbReference type="PROSITE" id="PS51755"/>
    </source>
</evidence>
<evidence type="ECO:0000256" key="1">
    <source>
        <dbReference type="ARBA" id="ARBA00022553"/>
    </source>
</evidence>
<dbReference type="OrthoDB" id="9790442at2"/>
<dbReference type="InterPro" id="IPR036388">
    <property type="entry name" value="WH-like_DNA-bd_sf"/>
</dbReference>
<dbReference type="PROSITE" id="PS51755">
    <property type="entry name" value="OMPR_PHOB"/>
    <property type="match status" value="1"/>
</dbReference>
<dbReference type="GO" id="GO:0000976">
    <property type="term" value="F:transcription cis-regulatory region binding"/>
    <property type="evidence" value="ECO:0007669"/>
    <property type="project" value="TreeGrafter"/>
</dbReference>
<evidence type="ECO:0000256" key="5">
    <source>
        <dbReference type="ARBA" id="ARBA00023163"/>
    </source>
</evidence>
<dbReference type="Gene3D" id="1.10.10.10">
    <property type="entry name" value="Winged helix-like DNA-binding domain superfamily/Winged helix DNA-binding domain"/>
    <property type="match status" value="1"/>
</dbReference>
<dbReference type="GO" id="GO:0032993">
    <property type="term" value="C:protein-DNA complex"/>
    <property type="evidence" value="ECO:0007669"/>
    <property type="project" value="TreeGrafter"/>
</dbReference>
<comment type="caution">
    <text evidence="10">The sequence shown here is derived from an EMBL/GenBank/DDBJ whole genome shotgun (WGS) entry which is preliminary data.</text>
</comment>
<dbReference type="CDD" id="cd00383">
    <property type="entry name" value="trans_reg_C"/>
    <property type="match status" value="1"/>
</dbReference>
<keyword evidence="5" id="KW-0804">Transcription</keyword>
<dbReference type="SMART" id="SM00862">
    <property type="entry name" value="Trans_reg_C"/>
    <property type="match status" value="1"/>
</dbReference>
<keyword evidence="3" id="KW-0805">Transcription regulation</keyword>
<dbReference type="GO" id="GO:0000156">
    <property type="term" value="F:phosphorelay response regulator activity"/>
    <property type="evidence" value="ECO:0007669"/>
    <property type="project" value="TreeGrafter"/>
</dbReference>
<evidence type="ECO:0000259" key="8">
    <source>
        <dbReference type="PROSITE" id="PS50110"/>
    </source>
</evidence>
<evidence type="ECO:0000256" key="2">
    <source>
        <dbReference type="ARBA" id="ARBA00023012"/>
    </source>
</evidence>
<feature type="modified residue" description="4-aspartylphosphate" evidence="6">
    <location>
        <position position="52"/>
    </location>
</feature>
<dbReference type="Proteomes" id="UP000246635">
    <property type="component" value="Unassembled WGS sequence"/>
</dbReference>
<keyword evidence="1 6" id="KW-0597">Phosphoprotein</keyword>
<name>A0A2V2YV63_9BACL</name>
<keyword evidence="2" id="KW-0902">Two-component regulatory system</keyword>
<evidence type="ECO:0000256" key="3">
    <source>
        <dbReference type="ARBA" id="ARBA00023015"/>
    </source>
</evidence>
<sequence length="228" mass="26468">MEKILVVDDDPQIREMIRTQIEQSGMHAIEAESGRQAIEQMESNPIDVVVLDLMMEDSDGFEVLSYLRNRRMNTLTIVVSARRQEQDKITTLGLGADDYMTKPFSPMELIARIQAVLRRRYPVSTHTSVIVRLNNLILDVDNYSMLIHNEKISLTSVERDLMQLLMKNPDRVMTKLEIYQQVWQHERYDDNNLSVYMSRLRKQLERAGSPWAIQAIRGVGYRLTGVDL</sequence>
<proteinExistence type="predicted"/>
<dbReference type="RefSeq" id="WP_110044734.1">
    <property type="nucleotide sequence ID" value="NZ_CP054613.1"/>
</dbReference>
<protein>
    <submittedName>
        <fullName evidence="10">DNA-binding response OmpR family regulator</fullName>
    </submittedName>
</protein>
<dbReference type="AlphaFoldDB" id="A0A2V2YV63"/>
<dbReference type="InterPro" id="IPR001789">
    <property type="entry name" value="Sig_transdc_resp-reg_receiver"/>
</dbReference>
<evidence type="ECO:0000256" key="7">
    <source>
        <dbReference type="PROSITE-ProRule" id="PRU01091"/>
    </source>
</evidence>
<dbReference type="Pfam" id="PF00486">
    <property type="entry name" value="Trans_reg_C"/>
    <property type="match status" value="1"/>
</dbReference>
<evidence type="ECO:0000313" key="10">
    <source>
        <dbReference type="EMBL" id="PWW01250.1"/>
    </source>
</evidence>
<dbReference type="InterPro" id="IPR001867">
    <property type="entry name" value="OmpR/PhoB-type_DNA-bd"/>
</dbReference>
<dbReference type="Pfam" id="PF00072">
    <property type="entry name" value="Response_reg"/>
    <property type="match status" value="1"/>
</dbReference>